<gene>
    <name evidence="1" type="ORF">F5148DRAFT_1147312</name>
</gene>
<dbReference type="EMBL" id="JAGFNK010000034">
    <property type="protein sequence ID" value="KAI9510773.1"/>
    <property type="molecule type" value="Genomic_DNA"/>
</dbReference>
<keyword evidence="2" id="KW-1185">Reference proteome</keyword>
<dbReference type="Proteomes" id="UP001207468">
    <property type="component" value="Unassembled WGS sequence"/>
</dbReference>
<accession>A0ACC0UGT4</accession>
<organism evidence="1 2">
    <name type="scientific">Russula earlei</name>
    <dbReference type="NCBI Taxonomy" id="71964"/>
    <lineage>
        <taxon>Eukaryota</taxon>
        <taxon>Fungi</taxon>
        <taxon>Dikarya</taxon>
        <taxon>Basidiomycota</taxon>
        <taxon>Agaricomycotina</taxon>
        <taxon>Agaricomycetes</taxon>
        <taxon>Russulales</taxon>
        <taxon>Russulaceae</taxon>
        <taxon>Russula</taxon>
    </lineage>
</organism>
<comment type="caution">
    <text evidence="1">The sequence shown here is derived from an EMBL/GenBank/DDBJ whole genome shotgun (WGS) entry which is preliminary data.</text>
</comment>
<reference evidence="1" key="1">
    <citation type="submission" date="2021-03" db="EMBL/GenBank/DDBJ databases">
        <title>Evolutionary priming and transition to the ectomycorrhizal habit in an iconic lineage of mushroom-forming fungi: is preadaptation a requirement?</title>
        <authorList>
            <consortium name="DOE Joint Genome Institute"/>
            <person name="Looney B.P."/>
            <person name="Miyauchi S."/>
            <person name="Morin E."/>
            <person name="Drula E."/>
            <person name="Courty P.E."/>
            <person name="Chicoki N."/>
            <person name="Fauchery L."/>
            <person name="Kohler A."/>
            <person name="Kuo A."/>
            <person name="LaButti K."/>
            <person name="Pangilinan J."/>
            <person name="Lipzen A."/>
            <person name="Riley R."/>
            <person name="Andreopoulos W."/>
            <person name="He G."/>
            <person name="Johnson J."/>
            <person name="Barry K.W."/>
            <person name="Grigoriev I.V."/>
            <person name="Nagy L."/>
            <person name="Hibbett D."/>
            <person name="Henrissat B."/>
            <person name="Matheny P.B."/>
            <person name="Labbe J."/>
            <person name="Martin A.F."/>
        </authorList>
    </citation>
    <scope>NUCLEOTIDE SEQUENCE</scope>
    <source>
        <strain evidence="1">BPL698</strain>
    </source>
</reference>
<proteinExistence type="predicted"/>
<protein>
    <submittedName>
        <fullName evidence="1">Uncharacterized protein</fullName>
    </submittedName>
</protein>
<sequence>MMFIKSILALSFAMLALAAPQGEPLCTSHLCQYGHGLGKIEEDHLTHATKRTSMSLLSGRATHSTISNPSKSPTDRPRFHKITAEDGDRSDAYFYFFRLWASFPQESDETGGSCSGVIWMYGDVLFHAMNAAATRIGFLTSNSVAGTFSELVR</sequence>
<name>A0ACC0UGT4_9AGAM</name>
<evidence type="ECO:0000313" key="2">
    <source>
        <dbReference type="Proteomes" id="UP001207468"/>
    </source>
</evidence>
<evidence type="ECO:0000313" key="1">
    <source>
        <dbReference type="EMBL" id="KAI9510773.1"/>
    </source>
</evidence>